<accession>A0AA47FCQ2</accession>
<reference evidence="1" key="5">
    <citation type="submission" date="2024-05" db="EMBL/GenBank/DDBJ databases">
        <title>Streptococcus macedonicus and Acinetobacter baumannii: co-inhabitants of the cheese production environment.</title>
        <authorList>
            <person name="Johnson J."/>
            <person name="Curtin C."/>
            <person name="Waite-Cusic J."/>
        </authorList>
    </citation>
    <scope>NUCLEOTIDE SEQUENCE</scope>
    <source>
        <strain evidence="1">E28</strain>
    </source>
</reference>
<evidence type="ECO:0000313" key="2">
    <source>
        <dbReference type="EMBL" id="WAK63448.1"/>
    </source>
</evidence>
<reference evidence="2" key="2">
    <citation type="submission" date="2022-11" db="EMBL/GenBank/DDBJ databases">
        <title>Streptococcus macedonicus and Acinetobacter baumannii: co-inhabitants of the cheese production environment.</title>
        <authorList>
            <person name="Johnson J."/>
        </authorList>
    </citation>
    <scope>NUCLEOTIDE SEQUENCE</scope>
    <source>
        <strain evidence="2">E37</strain>
    </source>
</reference>
<dbReference type="EMBL" id="CP113440">
    <property type="protein sequence ID" value="WAK63448.1"/>
    <property type="molecule type" value="Genomic_DNA"/>
</dbReference>
<dbReference type="RefSeq" id="WP_252534533.1">
    <property type="nucleotide sequence ID" value="NZ_CP113440.1"/>
</dbReference>
<proteinExistence type="predicted"/>
<dbReference type="AlphaFoldDB" id="A0AA47FCQ2"/>
<dbReference type="Proteomes" id="UP001156410">
    <property type="component" value="Chromosome"/>
</dbReference>
<organism evidence="2 3">
    <name type="scientific">Streptococcus macedonicus</name>
    <name type="common">Streptococcus gallolyticus macedonicus</name>
    <dbReference type="NCBI Taxonomy" id="59310"/>
    <lineage>
        <taxon>Bacteria</taxon>
        <taxon>Bacillati</taxon>
        <taxon>Bacillota</taxon>
        <taxon>Bacilli</taxon>
        <taxon>Lactobacillales</taxon>
        <taxon>Streptococcaceae</taxon>
        <taxon>Streptococcus</taxon>
    </lineage>
</organism>
<evidence type="ECO:0000313" key="3">
    <source>
        <dbReference type="Proteomes" id="UP001156410"/>
    </source>
</evidence>
<keyword evidence="4" id="KW-1185">Reference proteome</keyword>
<reference evidence="4" key="4">
    <citation type="submission" date="2023-07" db="EMBL/GenBank/DDBJ databases">
        <title>Streptococcus macedonicus and Acinetobacter baumannii: co-inhabitants of the cheese production environment.</title>
        <authorList>
            <person name="Johnson J."/>
            <person name="Curtin C."/>
            <person name="Waite-Cusic J."/>
        </authorList>
    </citation>
    <scope>NUCLEOTIDE SEQUENCE [LARGE SCALE GENOMIC DNA]</scope>
    <source>
        <strain evidence="4">E28</strain>
    </source>
</reference>
<evidence type="ECO:0000313" key="1">
    <source>
        <dbReference type="EMBL" id="MCW8677489.1"/>
    </source>
</evidence>
<sequence length="50" mass="5745">MNIAEFKTKNTELLKEIKERLDYNNNRGGFGFSIDGELLKELVEALENAE</sequence>
<evidence type="ECO:0000313" key="4">
    <source>
        <dbReference type="Proteomes" id="UP001209889"/>
    </source>
</evidence>
<reference evidence="4" key="1">
    <citation type="submission" date="2022-11" db="EMBL/GenBank/DDBJ databases">
        <title>Streptococcus macedonicus and Acinetobacter baumannii: co-inhabitants of the cheese production environment.</title>
        <authorList>
            <person name="Johnson J."/>
            <person name="Curtin C."/>
            <person name="Waite-Cusic J."/>
        </authorList>
    </citation>
    <scope>NUCLEOTIDE SEQUENCE [LARGE SCALE GENOMIC DNA]</scope>
    <source>
        <strain evidence="4">E28</strain>
    </source>
</reference>
<dbReference type="EMBL" id="JAPHJC010000007">
    <property type="protein sequence ID" value="MCW8677489.1"/>
    <property type="molecule type" value="Genomic_DNA"/>
</dbReference>
<reference evidence="2" key="3">
    <citation type="submission" date="2022-11" db="EMBL/GenBank/DDBJ databases">
        <authorList>
            <person name="Johnson J.D."/>
        </authorList>
    </citation>
    <scope>NUCLEOTIDE SEQUENCE</scope>
    <source>
        <strain evidence="1">E28</strain>
        <strain evidence="2">E37</strain>
    </source>
</reference>
<name>A0AA47FCQ2_STRMC</name>
<gene>
    <name evidence="2" type="ORF">OQG81_00715</name>
    <name evidence="1" type="ORF">OQH01_02815</name>
</gene>
<dbReference type="Proteomes" id="UP001209889">
    <property type="component" value="Unassembled WGS sequence"/>
</dbReference>
<protein>
    <submittedName>
        <fullName evidence="2">Uncharacterized protein</fullName>
    </submittedName>
</protein>